<name>A0A9N8JTZ3_9PEZI</name>
<evidence type="ECO:0000259" key="3">
    <source>
        <dbReference type="Pfam" id="PF22807"/>
    </source>
</evidence>
<evidence type="ECO:0000313" key="5">
    <source>
        <dbReference type="Proteomes" id="UP000714618"/>
    </source>
</evidence>
<feature type="compositionally biased region" description="Low complexity" evidence="1">
    <location>
        <begin position="429"/>
        <end position="450"/>
    </location>
</feature>
<evidence type="ECO:0000313" key="4">
    <source>
        <dbReference type="EMBL" id="CAD0094659.1"/>
    </source>
</evidence>
<dbReference type="Gene3D" id="2.120.10.30">
    <property type="entry name" value="TolB, C-terminal domain"/>
    <property type="match status" value="1"/>
</dbReference>
<evidence type="ECO:0000256" key="1">
    <source>
        <dbReference type="SAM" id="MobiDB-lite"/>
    </source>
</evidence>
<dbReference type="Proteomes" id="UP000714618">
    <property type="component" value="Unassembled WGS sequence"/>
</dbReference>
<dbReference type="AlphaFoldDB" id="A0A9N8JTZ3"/>
<comment type="caution">
    <text evidence="4">The sequence shown here is derived from an EMBL/GenBank/DDBJ whole genome shotgun (WGS) entry which is preliminary data.</text>
</comment>
<feature type="domain" description="Pyrroloquinoline quinone-dependent pyranose dehydrogenase beta-propeller" evidence="3">
    <location>
        <begin position="32"/>
        <end position="425"/>
    </location>
</feature>
<dbReference type="InterPro" id="IPR051262">
    <property type="entry name" value="SMP-30/CGR1_Lactonase"/>
</dbReference>
<dbReference type="InterPro" id="IPR054539">
    <property type="entry name" value="Beta-prop_PDH"/>
</dbReference>
<gene>
    <name evidence="4" type="ORF">AWRI4233_LOCUS4809</name>
</gene>
<keyword evidence="2" id="KW-0732">Signal</keyword>
<dbReference type="OrthoDB" id="507128at2759"/>
<sequence length="480" mass="50622">MVFSFYLATACLLAIASAQSSCGPSPSGKVRPSIASGYKWQVVATGLARPRGIAFDDQGRLLVVESGSGNLSAHTLSEDGSGCVTVNSSKNVVTGLSLNHGIAFDNNNRMLYASNTNDTYGWQYDSSAISVSNQQTLVSNMSGTDHSTRTLLLPQSAPGMLVISFGSLSNLDLSATNMDSGTASVKAFNLTNSTNTYTYQTDGLLLGWGLRNEVGLAEHPATGGIWGVENSADQMTRHGVDVHATNPGEELNFLGYVNGTESAQEGSNFGYPWCFSAWNPSILPDNGQIEVGTQFAIDASPDLDNQNKTDAFCANQTQSRLVFTSHMAPLDIKFNDTGRQAWITFHGSWNSPQPVGYKLSVVNFTDSGEPVDALTSRTAAVDIFGNANNSVCPNDCFRPVAMALDSRGRIFLSSDATGEIYLVTKDETAGGTPTTSPSSSTSSSSGASSSTTSAGSGMSARYSSSVFGLSCLSILAFFFM</sequence>
<feature type="chain" id="PRO_5040337468" description="Pyrroloquinoline quinone-dependent pyranose dehydrogenase beta-propeller domain-containing protein" evidence="2">
    <location>
        <begin position="19"/>
        <end position="480"/>
    </location>
</feature>
<proteinExistence type="predicted"/>
<accession>A0A9N8JTZ3</accession>
<dbReference type="PANTHER" id="PTHR47572:SF4">
    <property type="entry name" value="LACTONASE DRP35"/>
    <property type="match status" value="1"/>
</dbReference>
<dbReference type="PANTHER" id="PTHR47572">
    <property type="entry name" value="LIPOPROTEIN-RELATED"/>
    <property type="match status" value="1"/>
</dbReference>
<evidence type="ECO:0000256" key="2">
    <source>
        <dbReference type="SAM" id="SignalP"/>
    </source>
</evidence>
<dbReference type="Pfam" id="PF22807">
    <property type="entry name" value="TrAA12"/>
    <property type="match status" value="1"/>
</dbReference>
<keyword evidence="5" id="KW-1185">Reference proteome</keyword>
<reference evidence="4" key="1">
    <citation type="submission" date="2020-06" db="EMBL/GenBank/DDBJ databases">
        <authorList>
            <person name="Onetto C."/>
        </authorList>
    </citation>
    <scope>NUCLEOTIDE SEQUENCE</scope>
</reference>
<dbReference type="InterPro" id="IPR011041">
    <property type="entry name" value="Quinoprot_gluc/sorb_DH_b-prop"/>
</dbReference>
<dbReference type="EMBL" id="CAIJEO010000006">
    <property type="protein sequence ID" value="CAD0094659.1"/>
    <property type="molecule type" value="Genomic_DNA"/>
</dbReference>
<feature type="signal peptide" evidence="2">
    <location>
        <begin position="1"/>
        <end position="18"/>
    </location>
</feature>
<dbReference type="SUPFAM" id="SSF50952">
    <property type="entry name" value="Soluble quinoprotein glucose dehydrogenase"/>
    <property type="match status" value="1"/>
</dbReference>
<organism evidence="4 5">
    <name type="scientific">Aureobasidium mustum</name>
    <dbReference type="NCBI Taxonomy" id="2773714"/>
    <lineage>
        <taxon>Eukaryota</taxon>
        <taxon>Fungi</taxon>
        <taxon>Dikarya</taxon>
        <taxon>Ascomycota</taxon>
        <taxon>Pezizomycotina</taxon>
        <taxon>Dothideomycetes</taxon>
        <taxon>Dothideomycetidae</taxon>
        <taxon>Dothideales</taxon>
        <taxon>Saccotheciaceae</taxon>
        <taxon>Aureobasidium</taxon>
    </lineage>
</organism>
<dbReference type="InterPro" id="IPR011042">
    <property type="entry name" value="6-blade_b-propeller_TolB-like"/>
</dbReference>
<feature type="region of interest" description="Disordered" evidence="1">
    <location>
        <begin position="424"/>
        <end position="450"/>
    </location>
</feature>
<protein>
    <recommendedName>
        <fullName evidence="3">Pyrroloquinoline quinone-dependent pyranose dehydrogenase beta-propeller domain-containing protein</fullName>
    </recommendedName>
</protein>